<dbReference type="Pfam" id="PF21981">
    <property type="entry name" value="RecX_HTH3"/>
    <property type="match status" value="1"/>
</dbReference>
<evidence type="ECO:0000259" key="7">
    <source>
        <dbReference type="Pfam" id="PF02631"/>
    </source>
</evidence>
<accession>A0A512PPZ3</accession>
<dbReference type="PANTHER" id="PTHR33602">
    <property type="entry name" value="REGULATORY PROTEIN RECX FAMILY PROTEIN"/>
    <property type="match status" value="1"/>
</dbReference>
<protein>
    <recommendedName>
        <fullName evidence="4 6">Regulatory protein RecX</fullName>
    </recommendedName>
</protein>
<dbReference type="InterPro" id="IPR003783">
    <property type="entry name" value="Regulatory_RecX"/>
</dbReference>
<dbReference type="AlphaFoldDB" id="A0A512PPZ3"/>
<dbReference type="Proteomes" id="UP000321569">
    <property type="component" value="Unassembled WGS sequence"/>
</dbReference>
<dbReference type="GO" id="GO:0005737">
    <property type="term" value="C:cytoplasm"/>
    <property type="evidence" value="ECO:0007669"/>
    <property type="project" value="UniProtKB-SubCell"/>
</dbReference>
<comment type="similarity">
    <text evidence="3 6">Belongs to the RecX family.</text>
</comment>
<dbReference type="EMBL" id="BKAM01000061">
    <property type="protein sequence ID" value="GEP73275.1"/>
    <property type="molecule type" value="Genomic_DNA"/>
</dbReference>
<dbReference type="InterPro" id="IPR036388">
    <property type="entry name" value="WH-like_DNA-bd_sf"/>
</dbReference>
<feature type="domain" description="RecX third three-helical" evidence="8">
    <location>
        <begin position="216"/>
        <end position="259"/>
    </location>
</feature>
<evidence type="ECO:0000256" key="5">
    <source>
        <dbReference type="ARBA" id="ARBA00022490"/>
    </source>
</evidence>
<name>A0A512PPZ3_9LACO</name>
<evidence type="ECO:0000256" key="1">
    <source>
        <dbReference type="ARBA" id="ARBA00003529"/>
    </source>
</evidence>
<evidence type="ECO:0000256" key="2">
    <source>
        <dbReference type="ARBA" id="ARBA00004496"/>
    </source>
</evidence>
<reference evidence="10 11" key="1">
    <citation type="submission" date="2019-07" db="EMBL/GenBank/DDBJ databases">
        <title>Whole genome shotgun sequence of Lactobacillus rapi NBRC 109618.</title>
        <authorList>
            <person name="Hosoyama A."/>
            <person name="Uohara A."/>
            <person name="Ohji S."/>
            <person name="Ichikawa N."/>
        </authorList>
    </citation>
    <scope>NUCLEOTIDE SEQUENCE [LARGE SCALE GENOMIC DNA]</scope>
    <source>
        <strain evidence="10 11">NBRC 109618</strain>
    </source>
</reference>
<dbReference type="Pfam" id="PF02631">
    <property type="entry name" value="RecX_HTH2"/>
    <property type="match status" value="1"/>
</dbReference>
<organism evidence="10 11">
    <name type="scientific">Lentilactobacillus rapi</name>
    <dbReference type="NCBI Taxonomy" id="481723"/>
    <lineage>
        <taxon>Bacteria</taxon>
        <taxon>Bacillati</taxon>
        <taxon>Bacillota</taxon>
        <taxon>Bacilli</taxon>
        <taxon>Lactobacillales</taxon>
        <taxon>Lactobacillaceae</taxon>
        <taxon>Lentilactobacillus</taxon>
    </lineage>
</organism>
<dbReference type="RefSeq" id="WP_056982163.1">
    <property type="nucleotide sequence ID" value="NZ_BKAM01000061.1"/>
</dbReference>
<evidence type="ECO:0000313" key="10">
    <source>
        <dbReference type="EMBL" id="GEP73275.1"/>
    </source>
</evidence>
<feature type="domain" description="RecX second three-helical" evidence="7">
    <location>
        <begin position="108"/>
        <end position="149"/>
    </location>
</feature>
<dbReference type="GO" id="GO:0006282">
    <property type="term" value="P:regulation of DNA repair"/>
    <property type="evidence" value="ECO:0007669"/>
    <property type="project" value="UniProtKB-UniRule"/>
</dbReference>
<dbReference type="OrthoDB" id="5421057at2"/>
<feature type="domain" description="RecX first three-helical" evidence="9">
    <location>
        <begin position="64"/>
        <end position="101"/>
    </location>
</feature>
<evidence type="ECO:0000256" key="6">
    <source>
        <dbReference type="HAMAP-Rule" id="MF_01114"/>
    </source>
</evidence>
<dbReference type="InterPro" id="IPR053924">
    <property type="entry name" value="RecX_HTH_2nd"/>
</dbReference>
<gene>
    <name evidence="6 10" type="primary">recX</name>
    <name evidence="10" type="ORF">LRA02_21430</name>
</gene>
<evidence type="ECO:0000313" key="11">
    <source>
        <dbReference type="Proteomes" id="UP000321569"/>
    </source>
</evidence>
<comment type="caution">
    <text evidence="10">The sequence shown here is derived from an EMBL/GenBank/DDBJ whole genome shotgun (WGS) entry which is preliminary data.</text>
</comment>
<proteinExistence type="inferred from homology"/>
<evidence type="ECO:0000256" key="4">
    <source>
        <dbReference type="ARBA" id="ARBA00018111"/>
    </source>
</evidence>
<dbReference type="STRING" id="1423795.FD12_GL002157"/>
<dbReference type="Pfam" id="PF21982">
    <property type="entry name" value="RecX_HTH1"/>
    <property type="match status" value="1"/>
</dbReference>
<dbReference type="Gene3D" id="1.10.10.10">
    <property type="entry name" value="Winged helix-like DNA-binding domain superfamily/Winged helix DNA-binding domain"/>
    <property type="match status" value="4"/>
</dbReference>
<dbReference type="HAMAP" id="MF_01114">
    <property type="entry name" value="RecX"/>
    <property type="match status" value="1"/>
</dbReference>
<comment type="subcellular location">
    <subcellularLocation>
        <location evidence="2 6">Cytoplasm</location>
    </subcellularLocation>
</comment>
<dbReference type="PANTHER" id="PTHR33602:SF1">
    <property type="entry name" value="REGULATORY PROTEIN RECX FAMILY PROTEIN"/>
    <property type="match status" value="1"/>
</dbReference>
<evidence type="ECO:0000259" key="8">
    <source>
        <dbReference type="Pfam" id="PF21981"/>
    </source>
</evidence>
<dbReference type="InterPro" id="IPR053925">
    <property type="entry name" value="RecX_HTH_3rd"/>
</dbReference>
<evidence type="ECO:0000259" key="9">
    <source>
        <dbReference type="Pfam" id="PF21982"/>
    </source>
</evidence>
<dbReference type="InterPro" id="IPR053926">
    <property type="entry name" value="RecX_HTH_1st"/>
</dbReference>
<evidence type="ECO:0000256" key="3">
    <source>
        <dbReference type="ARBA" id="ARBA00009695"/>
    </source>
</evidence>
<comment type="function">
    <text evidence="1 6">Modulates RecA activity.</text>
</comment>
<keyword evidence="5 6" id="KW-0963">Cytoplasm</keyword>
<sequence length="266" mass="31017">MVEKITKIEAQKRKGRFNIYIDGKYALPMSEEVLIKFRVFKGMEVDKDLIEKFKHADDLSKLHSKALNYLAHNLRTEYEVRTKLAEISEDPDAIDRVIDQLIDQRLVNDAKYAESYVRTVVREEKNGPDWIRRHLKEKRVASDAIEAAIDHEFPEDEVLRIGVEVAKKQLKVHHQDAAKMAINKTKNLLIRRGFPYGDLDQIMDQLDTDTLTGDDSELIDRFAEKYWQKYAKLGDYEQSQKTKQALFRKGFTMDDITIALEKLARS</sequence>